<dbReference type="InterPro" id="IPR028111">
    <property type="entry name" value="MRAP"/>
</dbReference>
<reference evidence="10" key="1">
    <citation type="submission" date="2025-08" db="UniProtKB">
        <authorList>
            <consortium name="Ensembl"/>
        </authorList>
    </citation>
    <scope>IDENTIFICATION</scope>
</reference>
<dbReference type="Bgee" id="ENSNBRG00000001139">
    <property type="expression patterns" value="Expressed in zone of skin and 4 other cell types or tissues"/>
</dbReference>
<feature type="transmembrane region" description="Helical" evidence="9">
    <location>
        <begin position="31"/>
        <end position="52"/>
    </location>
</feature>
<dbReference type="GO" id="GO:0031783">
    <property type="term" value="F:type 5 melanocortin receptor binding"/>
    <property type="evidence" value="ECO:0007669"/>
    <property type="project" value="TreeGrafter"/>
</dbReference>
<keyword evidence="7 9" id="KW-1133">Transmembrane helix</keyword>
<dbReference type="GO" id="GO:0031782">
    <property type="term" value="F:type 4 melanocortin receptor binding"/>
    <property type="evidence" value="ECO:0007669"/>
    <property type="project" value="TreeGrafter"/>
</dbReference>
<name>A0A3Q4FZZ0_NEOBR</name>
<dbReference type="GO" id="GO:0031781">
    <property type="term" value="F:type 3 melanocortin receptor binding"/>
    <property type="evidence" value="ECO:0007669"/>
    <property type="project" value="TreeGrafter"/>
</dbReference>
<dbReference type="GO" id="GO:0030545">
    <property type="term" value="F:signaling receptor regulator activity"/>
    <property type="evidence" value="ECO:0007669"/>
    <property type="project" value="TreeGrafter"/>
</dbReference>
<evidence type="ECO:0008006" key="12">
    <source>
        <dbReference type="Google" id="ProtNLM"/>
    </source>
</evidence>
<evidence type="ECO:0000256" key="2">
    <source>
        <dbReference type="ARBA" id="ARBA00004389"/>
    </source>
</evidence>
<dbReference type="STRING" id="32507.ENSNBRP00000001381"/>
<dbReference type="AlphaFoldDB" id="A0A3Q4FZZ0"/>
<dbReference type="Ensembl" id="ENSNBRT00000001441.1">
    <property type="protein sequence ID" value="ENSNBRP00000001381.1"/>
    <property type="gene ID" value="ENSNBRG00000001139.1"/>
</dbReference>
<proteinExistence type="inferred from homology"/>
<evidence type="ECO:0000256" key="9">
    <source>
        <dbReference type="SAM" id="Phobius"/>
    </source>
</evidence>
<evidence type="ECO:0000256" key="8">
    <source>
        <dbReference type="ARBA" id="ARBA00023136"/>
    </source>
</evidence>
<reference evidence="10" key="2">
    <citation type="submission" date="2025-09" db="UniProtKB">
        <authorList>
            <consortium name="Ensembl"/>
        </authorList>
    </citation>
    <scope>IDENTIFICATION</scope>
</reference>
<keyword evidence="11" id="KW-1185">Reference proteome</keyword>
<evidence type="ECO:0000256" key="3">
    <source>
        <dbReference type="ARBA" id="ARBA00010063"/>
    </source>
</evidence>
<sequence length="67" mass="8099">CDKWRGIIYEYYYDYLDPVIVDERKLKYYKYSVVIIFWVVVITFVACLFLTLNLLSRSGNLPNCFEL</sequence>
<dbReference type="GO" id="GO:0106070">
    <property type="term" value="P:regulation of adenylate cyclase-activating G protein-coupled receptor signaling pathway"/>
    <property type="evidence" value="ECO:0007669"/>
    <property type="project" value="TreeGrafter"/>
</dbReference>
<dbReference type="OMA" id="FRYEWEY"/>
<dbReference type="PANTHER" id="PTHR28675:SF2">
    <property type="entry name" value="MELANOCORTIN-2 RECEPTOR ACCESSORY PROTEIN"/>
    <property type="match status" value="1"/>
</dbReference>
<keyword evidence="6" id="KW-0256">Endoplasmic reticulum</keyword>
<protein>
    <recommendedName>
        <fullName evidence="12">Melanocortin 2 receptor accessory protein</fullName>
    </recommendedName>
</protein>
<dbReference type="GO" id="GO:0005789">
    <property type="term" value="C:endoplasmic reticulum membrane"/>
    <property type="evidence" value="ECO:0007669"/>
    <property type="project" value="UniProtKB-SubCell"/>
</dbReference>
<comment type="subcellular location">
    <subcellularLocation>
        <location evidence="1">Cell membrane</location>
        <topology evidence="1">Single-pass membrane protein</topology>
    </subcellularLocation>
    <subcellularLocation>
        <location evidence="2">Endoplasmic reticulum membrane</location>
        <topology evidence="2">Single-pass membrane protein</topology>
    </subcellularLocation>
</comment>
<keyword evidence="5 9" id="KW-0812">Transmembrane</keyword>
<evidence type="ECO:0000256" key="6">
    <source>
        <dbReference type="ARBA" id="ARBA00022824"/>
    </source>
</evidence>
<comment type="similarity">
    <text evidence="3">Belongs to the MRAP family.</text>
</comment>
<evidence type="ECO:0000256" key="1">
    <source>
        <dbReference type="ARBA" id="ARBA00004162"/>
    </source>
</evidence>
<dbReference type="Proteomes" id="UP000261580">
    <property type="component" value="Unassembled WGS sequence"/>
</dbReference>
<evidence type="ECO:0000313" key="10">
    <source>
        <dbReference type="Ensembl" id="ENSNBRP00000001381.1"/>
    </source>
</evidence>
<dbReference type="GO" id="GO:0031780">
    <property type="term" value="F:corticotropin hormone receptor binding"/>
    <property type="evidence" value="ECO:0007669"/>
    <property type="project" value="TreeGrafter"/>
</dbReference>
<dbReference type="GeneTree" id="ENSGT01010000222559"/>
<accession>A0A3Q4FZZ0</accession>
<keyword evidence="8 9" id="KW-0472">Membrane</keyword>
<dbReference type="GO" id="GO:0005886">
    <property type="term" value="C:plasma membrane"/>
    <property type="evidence" value="ECO:0007669"/>
    <property type="project" value="UniProtKB-SubCell"/>
</dbReference>
<evidence type="ECO:0000256" key="4">
    <source>
        <dbReference type="ARBA" id="ARBA00022475"/>
    </source>
</evidence>
<keyword evidence="4" id="KW-1003">Cell membrane</keyword>
<dbReference type="Pfam" id="PF15183">
    <property type="entry name" value="MRAP"/>
    <property type="match status" value="1"/>
</dbReference>
<dbReference type="PANTHER" id="PTHR28675">
    <property type="entry name" value="MELANOCORTIN-2 RECEPTOR ACCESSORY PROTEIN 2"/>
    <property type="match status" value="1"/>
</dbReference>
<evidence type="ECO:0000256" key="7">
    <source>
        <dbReference type="ARBA" id="ARBA00022989"/>
    </source>
</evidence>
<dbReference type="GO" id="GO:0070996">
    <property type="term" value="F:type 1 melanocortin receptor binding"/>
    <property type="evidence" value="ECO:0007669"/>
    <property type="project" value="TreeGrafter"/>
</dbReference>
<organism evidence="10 11">
    <name type="scientific">Neolamprologus brichardi</name>
    <name type="common">Fairy cichlid</name>
    <name type="synonym">Lamprologus brichardi</name>
    <dbReference type="NCBI Taxonomy" id="32507"/>
    <lineage>
        <taxon>Eukaryota</taxon>
        <taxon>Metazoa</taxon>
        <taxon>Chordata</taxon>
        <taxon>Craniata</taxon>
        <taxon>Vertebrata</taxon>
        <taxon>Euteleostomi</taxon>
        <taxon>Actinopterygii</taxon>
        <taxon>Neopterygii</taxon>
        <taxon>Teleostei</taxon>
        <taxon>Neoteleostei</taxon>
        <taxon>Acanthomorphata</taxon>
        <taxon>Ovalentaria</taxon>
        <taxon>Cichlomorphae</taxon>
        <taxon>Cichliformes</taxon>
        <taxon>Cichlidae</taxon>
        <taxon>African cichlids</taxon>
        <taxon>Pseudocrenilabrinae</taxon>
        <taxon>Lamprologini</taxon>
        <taxon>Neolamprologus</taxon>
    </lineage>
</organism>
<evidence type="ECO:0000313" key="11">
    <source>
        <dbReference type="Proteomes" id="UP000261580"/>
    </source>
</evidence>
<dbReference type="GO" id="GO:0072659">
    <property type="term" value="P:protein localization to plasma membrane"/>
    <property type="evidence" value="ECO:0007669"/>
    <property type="project" value="TreeGrafter"/>
</dbReference>
<evidence type="ECO:0000256" key="5">
    <source>
        <dbReference type="ARBA" id="ARBA00022692"/>
    </source>
</evidence>